<dbReference type="Proteomes" id="UP000011115">
    <property type="component" value="Unassembled WGS sequence"/>
</dbReference>
<name>M1DWY0_SOLTU</name>
<keyword evidence="4" id="KW-1185">Reference proteome</keyword>
<feature type="chain" id="PRO_5004013855" evidence="2">
    <location>
        <begin position="30"/>
        <end position="80"/>
    </location>
</feature>
<evidence type="ECO:0000256" key="2">
    <source>
        <dbReference type="SAM" id="SignalP"/>
    </source>
</evidence>
<evidence type="ECO:0000313" key="4">
    <source>
        <dbReference type="Proteomes" id="UP000011115"/>
    </source>
</evidence>
<dbReference type="AlphaFoldDB" id="M1DWY0"/>
<dbReference type="PaxDb" id="4113-PGSC0003DMT400095726"/>
<keyword evidence="2" id="KW-0732">Signal</keyword>
<protein>
    <submittedName>
        <fullName evidence="3">Uncharacterized protein</fullName>
    </submittedName>
</protein>
<reference evidence="4" key="1">
    <citation type="journal article" date="2011" name="Nature">
        <title>Genome sequence and analysis of the tuber crop potato.</title>
        <authorList>
            <consortium name="The Potato Genome Sequencing Consortium"/>
        </authorList>
    </citation>
    <scope>NUCLEOTIDE SEQUENCE [LARGE SCALE GENOMIC DNA]</scope>
    <source>
        <strain evidence="4">cv. DM1-3 516 R44</strain>
    </source>
</reference>
<evidence type="ECO:0000256" key="1">
    <source>
        <dbReference type="SAM" id="MobiDB-lite"/>
    </source>
</evidence>
<organism evidence="3 4">
    <name type="scientific">Solanum tuberosum</name>
    <name type="common">Potato</name>
    <dbReference type="NCBI Taxonomy" id="4113"/>
    <lineage>
        <taxon>Eukaryota</taxon>
        <taxon>Viridiplantae</taxon>
        <taxon>Streptophyta</taxon>
        <taxon>Embryophyta</taxon>
        <taxon>Tracheophyta</taxon>
        <taxon>Spermatophyta</taxon>
        <taxon>Magnoliopsida</taxon>
        <taxon>eudicotyledons</taxon>
        <taxon>Gunneridae</taxon>
        <taxon>Pentapetalae</taxon>
        <taxon>asterids</taxon>
        <taxon>lamiids</taxon>
        <taxon>Solanales</taxon>
        <taxon>Solanaceae</taxon>
        <taxon>Solanoideae</taxon>
        <taxon>Solaneae</taxon>
        <taxon>Solanum</taxon>
    </lineage>
</organism>
<sequence length="80" mass="8752">MNWGPLPQGAHPQGLSLLAIYLGFAESLGDPPTDHFHRQLGSFLQGLAHWNFKRSIEPLDDTSSALGDPQSRPSSFLQPV</sequence>
<reference evidence="3" key="2">
    <citation type="submission" date="2015-06" db="UniProtKB">
        <authorList>
            <consortium name="EnsemblPlants"/>
        </authorList>
    </citation>
    <scope>IDENTIFICATION</scope>
    <source>
        <strain evidence="3">DM1-3 516 R44</strain>
    </source>
</reference>
<feature type="region of interest" description="Disordered" evidence="1">
    <location>
        <begin position="61"/>
        <end position="80"/>
    </location>
</feature>
<evidence type="ECO:0000313" key="3">
    <source>
        <dbReference type="EnsemblPlants" id="PGSC0003DMT400095726"/>
    </source>
</evidence>
<proteinExistence type="predicted"/>
<dbReference type="Gramene" id="PGSC0003DMT400095726">
    <property type="protein sequence ID" value="PGSC0003DMT400095726"/>
    <property type="gene ID" value="PGSC0003DMG400045297"/>
</dbReference>
<dbReference type="HOGENOM" id="CLU_2594436_0_0_1"/>
<feature type="signal peptide" evidence="2">
    <location>
        <begin position="1"/>
        <end position="29"/>
    </location>
</feature>
<accession>M1DWY0</accession>
<dbReference type="InParanoid" id="M1DWY0"/>
<dbReference type="EnsemblPlants" id="PGSC0003DMT400095726">
    <property type="protein sequence ID" value="PGSC0003DMT400095726"/>
    <property type="gene ID" value="PGSC0003DMG400045297"/>
</dbReference>